<proteinExistence type="predicted"/>
<feature type="chain" id="PRO_5010535912" description="Dicarboxylate transport domain-containing protein" evidence="1">
    <location>
        <begin position="22"/>
        <end position="697"/>
    </location>
</feature>
<organism evidence="2 3">
    <name type="scientific">Solemya velesiana gill symbiont</name>
    <dbReference type="NCBI Taxonomy" id="1918948"/>
    <lineage>
        <taxon>Bacteria</taxon>
        <taxon>Pseudomonadati</taxon>
        <taxon>Pseudomonadota</taxon>
        <taxon>Gammaproteobacteria</taxon>
        <taxon>sulfur-oxidizing symbionts</taxon>
    </lineage>
</organism>
<dbReference type="RefSeq" id="WP_078485992.1">
    <property type="nucleotide sequence ID" value="NZ_MPRJ01000011.1"/>
</dbReference>
<keyword evidence="1" id="KW-0732">Signal</keyword>
<reference evidence="2 3" key="1">
    <citation type="submission" date="2016-11" db="EMBL/GenBank/DDBJ databases">
        <title>Mixed transmission modes and dynamic genome evolution in an obligate animal-bacterial symbiosis.</title>
        <authorList>
            <person name="Russell S.L."/>
            <person name="Corbett-Detig R.B."/>
            <person name="Cavanaugh C.M."/>
        </authorList>
    </citation>
    <scope>NUCLEOTIDE SEQUENCE [LARGE SCALE GENOMIC DNA]</scope>
    <source>
        <strain evidence="2">Se-Cadez</strain>
    </source>
</reference>
<comment type="caution">
    <text evidence="2">The sequence shown here is derived from an EMBL/GenBank/DDBJ whole genome shotgun (WGS) entry which is preliminary data.</text>
</comment>
<evidence type="ECO:0000313" key="3">
    <source>
        <dbReference type="Proteomes" id="UP000190896"/>
    </source>
</evidence>
<name>A0A1T2KX25_9GAMM</name>
<protein>
    <recommendedName>
        <fullName evidence="4">Dicarboxylate transport domain-containing protein</fullName>
    </recommendedName>
</protein>
<dbReference type="AlphaFoldDB" id="A0A1T2KX25"/>
<dbReference type="EMBL" id="MPRJ01000011">
    <property type="protein sequence ID" value="OOZ37383.1"/>
    <property type="molecule type" value="Genomic_DNA"/>
</dbReference>
<evidence type="ECO:0000256" key="1">
    <source>
        <dbReference type="SAM" id="SignalP"/>
    </source>
</evidence>
<keyword evidence="3" id="KW-1185">Reference proteome</keyword>
<gene>
    <name evidence="2" type="ORF">BOW51_02715</name>
</gene>
<feature type="signal peptide" evidence="1">
    <location>
        <begin position="1"/>
        <end position="21"/>
    </location>
</feature>
<accession>A0A1T2KX25</accession>
<dbReference type="OrthoDB" id="6191549at2"/>
<evidence type="ECO:0000313" key="2">
    <source>
        <dbReference type="EMBL" id="OOZ37383.1"/>
    </source>
</evidence>
<evidence type="ECO:0008006" key="4">
    <source>
        <dbReference type="Google" id="ProtNLM"/>
    </source>
</evidence>
<dbReference type="Proteomes" id="UP000190896">
    <property type="component" value="Unassembled WGS sequence"/>
</dbReference>
<sequence length="697" mass="76734">MAKSVAIFWLLISLTSNLAQAIDSIDLGMGTISGADWKAEGVKLQLKFSGPDAAIFQISAKSIQHPSLPFVLQSPVLDCIEGTLTSGQIGCQKGLIDIQHPWLKKGRIPVSFNWIEESRKLALNTGTIYTVFGNLSIKVNQSQQDWHAQLTGKRLNAEKMLHAFQDYLPDDWPEELVLTTMMTANLNLKGQNSVVRAVDWQVEFGDFGFSDSEGAYLAESLAGKWQGRGRYSGSNWRGKQDISLRSGALLTPFFYLEPGNKPIDIGFAYDYHETKGDISVSKFNFRDPETISFSAEAAYRITEAAGESGLKSLKLNTDPINLPVLYQRYVQPILAESLFESLELAGQLQVAMQMEDYELSQINTRLLNVFAEHKVSEEINGSLFALYNVEGEVNWQASGLSKPSKVRWEGGHLLENINIGPTVLPLSLYGGEIELASESKIPLFDGALNAEKFRVGLTDVGPKVEFQGYLTPISMESFSEALGWPILSGQLSGMVPGVTYEEGRLSVDGMALFKVFEGNVVIRDLVLEDLFGVLPVLSADITMKNLDLEALTRTFSFGKITGKLDGRIDSLRLEDWQPIAFDARFATPENDSSRHRISQKAVDNISNLGGAGVSGALSRSFLRFFEEFSYDKLGITCRLENGVCEMGGIEPAKQGYYLVKGGGLPRIDIVGFNTSTDWHVLISKLEQISEGGAPVIE</sequence>